<proteinExistence type="predicted"/>
<keyword evidence="1" id="KW-0812">Transmembrane</keyword>
<evidence type="ECO:0000256" key="1">
    <source>
        <dbReference type="SAM" id="Phobius"/>
    </source>
</evidence>
<evidence type="ECO:0000313" key="3">
    <source>
        <dbReference type="Proteomes" id="UP000518752"/>
    </source>
</evidence>
<keyword evidence="3" id="KW-1185">Reference proteome</keyword>
<evidence type="ECO:0000313" key="2">
    <source>
        <dbReference type="EMBL" id="KAF5392764.1"/>
    </source>
</evidence>
<gene>
    <name evidence="2" type="ORF">D9757_000823</name>
</gene>
<comment type="caution">
    <text evidence="2">The sequence shown here is derived from an EMBL/GenBank/DDBJ whole genome shotgun (WGS) entry which is preliminary data.</text>
</comment>
<name>A0A8H5I0E5_9AGAR</name>
<feature type="transmembrane region" description="Helical" evidence="1">
    <location>
        <begin position="42"/>
        <end position="62"/>
    </location>
</feature>
<protein>
    <submittedName>
        <fullName evidence="2">Uncharacterized protein</fullName>
    </submittedName>
</protein>
<sequence length="449" mass="49320">MARSERSTDSHHFYCARLVSLPFLASRSSLPSTPGSSMKSVYRLFLLWPTVFMVVTGAPTLFRKDVFIEERSDAHVTTDVELYDSKSIAERDLDLMISNYFAQTTRDFSGQHRDLAIRPRGDVDLHGRDGNAAKVQKAGDTLSKTGSAIGKAAKVADAIPEVGEIVGTALQVVSYLLDILGGVLKGIAAAERESAHAMDIRGEFTQAVVQKTLAKHPGWFVAMVKPDHYFYGQGDEKRDWSHDETQITTVRLVLDFLQPQTQLQALRIRKPEPTITTFTRVTSSSFCKGFLIDPFAARAGVFMNTGDGGFLNWAYAPGDIVGVGWQKHRIQFANGAPRNKPKGGKCSMHLYHYKAKSSKNPDPFTTVVAILKDQNGVVVGFNGNGNADAGFDVASQLPHPVHIKAGKSSDSLDFTYGTVDWNNNDKAHCNNGRFDNGISQKDCFFTCAF</sequence>
<dbReference type="EMBL" id="JAACJN010000004">
    <property type="protein sequence ID" value="KAF5392764.1"/>
    <property type="molecule type" value="Genomic_DNA"/>
</dbReference>
<organism evidence="2 3">
    <name type="scientific">Collybiopsis confluens</name>
    <dbReference type="NCBI Taxonomy" id="2823264"/>
    <lineage>
        <taxon>Eukaryota</taxon>
        <taxon>Fungi</taxon>
        <taxon>Dikarya</taxon>
        <taxon>Basidiomycota</taxon>
        <taxon>Agaricomycotina</taxon>
        <taxon>Agaricomycetes</taxon>
        <taxon>Agaricomycetidae</taxon>
        <taxon>Agaricales</taxon>
        <taxon>Marasmiineae</taxon>
        <taxon>Omphalotaceae</taxon>
        <taxon>Collybiopsis</taxon>
    </lineage>
</organism>
<reference evidence="2 3" key="1">
    <citation type="journal article" date="2020" name="ISME J.">
        <title>Uncovering the hidden diversity of litter-decomposition mechanisms in mushroom-forming fungi.</title>
        <authorList>
            <person name="Floudas D."/>
            <person name="Bentzer J."/>
            <person name="Ahren D."/>
            <person name="Johansson T."/>
            <person name="Persson P."/>
            <person name="Tunlid A."/>
        </authorList>
    </citation>
    <scope>NUCLEOTIDE SEQUENCE [LARGE SCALE GENOMIC DNA]</scope>
    <source>
        <strain evidence="2 3">CBS 406.79</strain>
    </source>
</reference>
<accession>A0A8H5I0E5</accession>
<dbReference type="AlphaFoldDB" id="A0A8H5I0E5"/>
<dbReference type="OrthoDB" id="2119228at2759"/>
<keyword evidence="1" id="KW-0472">Membrane</keyword>
<dbReference type="Proteomes" id="UP000518752">
    <property type="component" value="Unassembled WGS sequence"/>
</dbReference>
<keyword evidence="1" id="KW-1133">Transmembrane helix</keyword>